<name>A0A4R3R753_9HYPH</name>
<comment type="caution">
    <text evidence="1">The sequence shown here is derived from an EMBL/GenBank/DDBJ whole genome shotgun (WGS) entry which is preliminary data.</text>
</comment>
<dbReference type="AlphaFoldDB" id="A0A4R3R753"/>
<evidence type="ECO:0000313" key="1">
    <source>
        <dbReference type="EMBL" id="TCU31018.1"/>
    </source>
</evidence>
<dbReference type="EMBL" id="SMBK01000001">
    <property type="protein sequence ID" value="TCU40960.1"/>
    <property type="molecule type" value="Genomic_DNA"/>
</dbReference>
<evidence type="ECO:0000313" key="2">
    <source>
        <dbReference type="EMBL" id="TCU40960.1"/>
    </source>
</evidence>
<dbReference type="Proteomes" id="UP000295507">
    <property type="component" value="Unassembled WGS sequence"/>
</dbReference>
<evidence type="ECO:0000313" key="4">
    <source>
        <dbReference type="Proteomes" id="UP000295547"/>
    </source>
</evidence>
<dbReference type="EMBL" id="SMBJ01000001">
    <property type="protein sequence ID" value="TCU31018.1"/>
    <property type="molecule type" value="Genomic_DNA"/>
</dbReference>
<reference evidence="3 4" key="1">
    <citation type="submission" date="2019-03" db="EMBL/GenBank/DDBJ databases">
        <title>Genomic Encyclopedia of Type Strains, Phase IV (KMG-V): Genome sequencing to study the core and pangenomes of soil and plant-associated prokaryotes.</title>
        <authorList>
            <person name="Whitman W."/>
        </authorList>
    </citation>
    <scope>NUCLEOTIDE SEQUENCE [LARGE SCALE GENOMIC DNA]</scope>
    <source>
        <strain evidence="1 4">Gr42</strain>
        <strain evidence="2 3">IE4868</strain>
    </source>
</reference>
<dbReference type="Proteomes" id="UP000295547">
    <property type="component" value="Unassembled WGS sequence"/>
</dbReference>
<proteinExistence type="predicted"/>
<sequence length="130" mass="14784">MALRRTKAILGRNGVAWPMMVEVSHHIDASEPDADGFYDYHYEYDLFEFTDGFVTFLARAYSDEPDGAAMMTRIEGNDHHLLTKRDLRHPLFLRAADYLRAAGKTNLDWLDRSSSAYVPLTPKRSGASTQ</sequence>
<evidence type="ECO:0000313" key="3">
    <source>
        <dbReference type="Proteomes" id="UP000295507"/>
    </source>
</evidence>
<gene>
    <name evidence="2" type="ORF">EV129_101247</name>
    <name evidence="1" type="ORF">EV130_101593</name>
</gene>
<accession>A0A4R3R753</accession>
<organism evidence="1 4">
    <name type="scientific">Rhizobium azibense</name>
    <dbReference type="NCBI Taxonomy" id="1136135"/>
    <lineage>
        <taxon>Bacteria</taxon>
        <taxon>Pseudomonadati</taxon>
        <taxon>Pseudomonadota</taxon>
        <taxon>Alphaproteobacteria</taxon>
        <taxon>Hyphomicrobiales</taxon>
        <taxon>Rhizobiaceae</taxon>
        <taxon>Rhizobium/Agrobacterium group</taxon>
        <taxon>Rhizobium</taxon>
    </lineage>
</organism>
<keyword evidence="4" id="KW-1185">Reference proteome</keyword>
<protein>
    <submittedName>
        <fullName evidence="1">Uncharacterized protein</fullName>
    </submittedName>
</protein>